<sequence>MVPRGHEITGRCSCYPSNFIAWFFSKHSIVKICFYQHKHTNRTVMEVRERLAHPKDKISAGHKRGVVNEIPFKLCNK</sequence>
<protein>
    <submittedName>
        <fullName evidence="1">Uncharacterized protein</fullName>
    </submittedName>
</protein>
<dbReference type="EMBL" id="HAEH01002055">
    <property type="protein sequence ID" value="SBR68147.1"/>
    <property type="molecule type" value="Transcribed_RNA"/>
</dbReference>
<evidence type="ECO:0000313" key="1">
    <source>
        <dbReference type="EMBL" id="SBR68147.1"/>
    </source>
</evidence>
<name>A0A1A8NH59_9TELE</name>
<feature type="non-terminal residue" evidence="1">
    <location>
        <position position="77"/>
    </location>
</feature>
<proteinExistence type="predicted"/>
<organism evidence="1">
    <name type="scientific">Nothobranchius rachovii</name>
    <name type="common">bluefin notho</name>
    <dbReference type="NCBI Taxonomy" id="451742"/>
    <lineage>
        <taxon>Eukaryota</taxon>
        <taxon>Metazoa</taxon>
        <taxon>Chordata</taxon>
        <taxon>Craniata</taxon>
        <taxon>Vertebrata</taxon>
        <taxon>Euteleostomi</taxon>
        <taxon>Actinopterygii</taxon>
        <taxon>Neopterygii</taxon>
        <taxon>Teleostei</taxon>
        <taxon>Neoteleostei</taxon>
        <taxon>Acanthomorphata</taxon>
        <taxon>Ovalentaria</taxon>
        <taxon>Atherinomorphae</taxon>
        <taxon>Cyprinodontiformes</taxon>
        <taxon>Nothobranchiidae</taxon>
        <taxon>Nothobranchius</taxon>
    </lineage>
</organism>
<accession>A0A1A8NH59</accession>
<dbReference type="AlphaFoldDB" id="A0A1A8NH59"/>
<reference evidence="1" key="2">
    <citation type="submission" date="2016-06" db="EMBL/GenBank/DDBJ databases">
        <title>The genome of a short-lived fish provides insights into sex chromosome evolution and the genetic control of aging.</title>
        <authorList>
            <person name="Reichwald K."/>
            <person name="Felder M."/>
            <person name="Petzold A."/>
            <person name="Koch P."/>
            <person name="Groth M."/>
            <person name="Platzer M."/>
        </authorList>
    </citation>
    <scope>NUCLEOTIDE SEQUENCE</scope>
    <source>
        <tissue evidence="1">Brain</tissue>
    </source>
</reference>
<reference evidence="1" key="1">
    <citation type="submission" date="2016-05" db="EMBL/GenBank/DDBJ databases">
        <authorList>
            <person name="Lavstsen T."/>
            <person name="Jespersen J.S."/>
        </authorList>
    </citation>
    <scope>NUCLEOTIDE SEQUENCE</scope>
    <source>
        <tissue evidence="1">Brain</tissue>
    </source>
</reference>
<gene>
    <name evidence="1" type="primary">Nfu_g_1_024958</name>
</gene>